<dbReference type="EMBL" id="KB742629">
    <property type="protein sequence ID" value="EOB06229.1"/>
    <property type="molecule type" value="Genomic_DNA"/>
</dbReference>
<gene>
    <name evidence="1" type="ORF">Anapl_01219</name>
</gene>
<dbReference type="AlphaFoldDB" id="R0LKK1"/>
<reference evidence="2" key="1">
    <citation type="journal article" date="2013" name="Nat. Genet.">
        <title>The duck genome and transcriptome provide insight into an avian influenza virus reservoir species.</title>
        <authorList>
            <person name="Huang Y."/>
            <person name="Li Y."/>
            <person name="Burt D.W."/>
            <person name="Chen H."/>
            <person name="Zhang Y."/>
            <person name="Qian W."/>
            <person name="Kim H."/>
            <person name="Gan S."/>
            <person name="Zhao Y."/>
            <person name="Li J."/>
            <person name="Yi K."/>
            <person name="Feng H."/>
            <person name="Zhu P."/>
            <person name="Li B."/>
            <person name="Liu Q."/>
            <person name="Fairley S."/>
            <person name="Magor K.E."/>
            <person name="Du Z."/>
            <person name="Hu X."/>
            <person name="Goodman L."/>
            <person name="Tafer H."/>
            <person name="Vignal A."/>
            <person name="Lee T."/>
            <person name="Kim K.W."/>
            <person name="Sheng Z."/>
            <person name="An Y."/>
            <person name="Searle S."/>
            <person name="Herrero J."/>
            <person name="Groenen M.A."/>
            <person name="Crooijmans R.P."/>
            <person name="Faraut T."/>
            <person name="Cai Q."/>
            <person name="Webster R.G."/>
            <person name="Aldridge J.R."/>
            <person name="Warren W.C."/>
            <person name="Bartschat S."/>
            <person name="Kehr S."/>
            <person name="Marz M."/>
            <person name="Stadler P.F."/>
            <person name="Smith J."/>
            <person name="Kraus R.H."/>
            <person name="Zhao Y."/>
            <person name="Ren L."/>
            <person name="Fei J."/>
            <person name="Morisson M."/>
            <person name="Kaiser P."/>
            <person name="Griffin D.K."/>
            <person name="Rao M."/>
            <person name="Pitel F."/>
            <person name="Wang J."/>
            <person name="Li N."/>
        </authorList>
    </citation>
    <scope>NUCLEOTIDE SEQUENCE [LARGE SCALE GENOMIC DNA]</scope>
</reference>
<protein>
    <submittedName>
        <fullName evidence="1">Uncharacterized protein</fullName>
    </submittedName>
</protein>
<proteinExistence type="predicted"/>
<evidence type="ECO:0000313" key="2">
    <source>
        <dbReference type="Proteomes" id="UP000296049"/>
    </source>
</evidence>
<dbReference type="Proteomes" id="UP000296049">
    <property type="component" value="Unassembled WGS sequence"/>
</dbReference>
<keyword evidence="2" id="KW-1185">Reference proteome</keyword>
<sequence length="137" mass="15348">MQLQMGAVIKYQQASEGKAGRMRLDLVGTLHILGPVRALPRSRFTVLVLEERHVVPHPANTSAARVGAVVLYDTEHHSLEEPVKLPLGTWLSLETGYNFSMFPNEQEIFGDGTEEFVWQKARLLTLCFKAARECLVS</sequence>
<accession>R0LKK1</accession>
<name>R0LKK1_ANAPL</name>
<organism evidence="1 2">
    <name type="scientific">Anas platyrhynchos</name>
    <name type="common">Mallard</name>
    <name type="synonym">Anas boschas</name>
    <dbReference type="NCBI Taxonomy" id="8839"/>
    <lineage>
        <taxon>Eukaryota</taxon>
        <taxon>Metazoa</taxon>
        <taxon>Chordata</taxon>
        <taxon>Craniata</taxon>
        <taxon>Vertebrata</taxon>
        <taxon>Euteleostomi</taxon>
        <taxon>Archelosauria</taxon>
        <taxon>Archosauria</taxon>
        <taxon>Dinosauria</taxon>
        <taxon>Saurischia</taxon>
        <taxon>Theropoda</taxon>
        <taxon>Coelurosauria</taxon>
        <taxon>Aves</taxon>
        <taxon>Neognathae</taxon>
        <taxon>Galloanserae</taxon>
        <taxon>Anseriformes</taxon>
        <taxon>Anatidae</taxon>
        <taxon>Anatinae</taxon>
        <taxon>Anas</taxon>
    </lineage>
</organism>
<evidence type="ECO:0000313" key="1">
    <source>
        <dbReference type="EMBL" id="EOB06229.1"/>
    </source>
</evidence>